<dbReference type="EMBL" id="CACVAQ010000439">
    <property type="protein sequence ID" value="CAA6828793.1"/>
    <property type="molecule type" value="Genomic_DNA"/>
</dbReference>
<keyword evidence="3 4" id="KW-0408">Iron</keyword>
<keyword evidence="1 4" id="KW-0349">Heme</keyword>
<evidence type="ECO:0000256" key="4">
    <source>
        <dbReference type="PROSITE-ProRule" id="PRU00433"/>
    </source>
</evidence>
<dbReference type="AlphaFoldDB" id="A0A6S6ULR6"/>
<sequence>MNQTIRWVLLPAFLCLISCTSETTVADTPQPTAKVTSSIESKEGKKLFLQHCASCHNMNMVDDMTGPALYKVTERWSNKEDLIHFIQNPQELINNNHERAVKIAALWPSEMTAFPQLDSVAIEAILAFVDEKGAKNK</sequence>
<feature type="chain" id="PRO_5027760482" description="Cytochrome c domain-containing protein" evidence="5">
    <location>
        <begin position="27"/>
        <end position="137"/>
    </location>
</feature>
<dbReference type="InterPro" id="IPR009056">
    <property type="entry name" value="Cyt_c-like_dom"/>
</dbReference>
<reference evidence="7" key="1">
    <citation type="submission" date="2020-01" db="EMBL/GenBank/DDBJ databases">
        <authorList>
            <person name="Meier V. D."/>
            <person name="Meier V D."/>
        </authorList>
    </citation>
    <scope>NUCLEOTIDE SEQUENCE</scope>
    <source>
        <strain evidence="7">HLG_WM_MAG_10</strain>
    </source>
</reference>
<gene>
    <name evidence="7" type="ORF">HELGO_WM22860</name>
</gene>
<keyword evidence="2 4" id="KW-0479">Metal-binding</keyword>
<dbReference type="GO" id="GO:0020037">
    <property type="term" value="F:heme binding"/>
    <property type="evidence" value="ECO:0007669"/>
    <property type="project" value="InterPro"/>
</dbReference>
<name>A0A6S6ULR6_9BACT</name>
<feature type="signal peptide" evidence="5">
    <location>
        <begin position="1"/>
        <end position="26"/>
    </location>
</feature>
<protein>
    <recommendedName>
        <fullName evidence="6">Cytochrome c domain-containing protein</fullName>
    </recommendedName>
</protein>
<evidence type="ECO:0000256" key="5">
    <source>
        <dbReference type="SAM" id="SignalP"/>
    </source>
</evidence>
<dbReference type="PROSITE" id="PS51007">
    <property type="entry name" value="CYTC"/>
    <property type="match status" value="1"/>
</dbReference>
<evidence type="ECO:0000313" key="7">
    <source>
        <dbReference type="EMBL" id="CAA6828793.1"/>
    </source>
</evidence>
<dbReference type="SUPFAM" id="SSF46626">
    <property type="entry name" value="Cytochrome c"/>
    <property type="match status" value="1"/>
</dbReference>
<dbReference type="Gene3D" id="1.10.760.10">
    <property type="entry name" value="Cytochrome c-like domain"/>
    <property type="match status" value="1"/>
</dbReference>
<dbReference type="Pfam" id="PF00034">
    <property type="entry name" value="Cytochrom_C"/>
    <property type="match status" value="1"/>
</dbReference>
<evidence type="ECO:0000259" key="6">
    <source>
        <dbReference type="PROSITE" id="PS51007"/>
    </source>
</evidence>
<proteinExistence type="predicted"/>
<dbReference type="GO" id="GO:0046872">
    <property type="term" value="F:metal ion binding"/>
    <property type="evidence" value="ECO:0007669"/>
    <property type="project" value="UniProtKB-KW"/>
</dbReference>
<accession>A0A6S6ULR6</accession>
<feature type="domain" description="Cytochrome c" evidence="6">
    <location>
        <begin position="39"/>
        <end position="133"/>
    </location>
</feature>
<keyword evidence="5" id="KW-0732">Signal</keyword>
<organism evidence="7">
    <name type="scientific">uncultured Aureispira sp</name>
    <dbReference type="NCBI Taxonomy" id="1331704"/>
    <lineage>
        <taxon>Bacteria</taxon>
        <taxon>Pseudomonadati</taxon>
        <taxon>Bacteroidota</taxon>
        <taxon>Saprospiria</taxon>
        <taxon>Saprospirales</taxon>
        <taxon>Saprospiraceae</taxon>
        <taxon>Aureispira</taxon>
        <taxon>environmental samples</taxon>
    </lineage>
</organism>
<dbReference type="GO" id="GO:0009055">
    <property type="term" value="F:electron transfer activity"/>
    <property type="evidence" value="ECO:0007669"/>
    <property type="project" value="InterPro"/>
</dbReference>
<evidence type="ECO:0000256" key="1">
    <source>
        <dbReference type="ARBA" id="ARBA00022617"/>
    </source>
</evidence>
<evidence type="ECO:0000256" key="2">
    <source>
        <dbReference type="ARBA" id="ARBA00022723"/>
    </source>
</evidence>
<dbReference type="InterPro" id="IPR036909">
    <property type="entry name" value="Cyt_c-like_dom_sf"/>
</dbReference>
<evidence type="ECO:0000256" key="3">
    <source>
        <dbReference type="ARBA" id="ARBA00023004"/>
    </source>
</evidence>